<comment type="similarity">
    <text evidence="2">Belongs to the cytochrome P450 family.</text>
</comment>
<keyword evidence="5" id="KW-0560">Oxidoreductase</keyword>
<dbReference type="Pfam" id="PF00067">
    <property type="entry name" value="p450"/>
    <property type="match status" value="2"/>
</dbReference>
<sequence length="536" mass="61299">MKTSILIMHQIKRIPIHKKIFNKAFASNFVECSLTIDDIPYRRTFPVIGTKLEFIASGSGTKLHEYIDHRHKQLGPVFREKLGGDADLVFVSDPLLIRTLLLNLEGKYPAHILPEPWVLYENLYGSKRGLFFMNGEEWLENRRIMNKHLLKEGSETLLEGPVKTTVRKFIQKMKYATESGTFVPNLESEFYRLSIDVIVAVILGNNSTIKPNKDCEALLTNFSESVKKIFQTTTTLYGLPLHLCQKFNLKVWRDFKESVDISLSLAHKIVGEVLSNRHHSNGLVKMLSDEKVSDENIKKIIGDFVIAAADTTAYTSLWTLFLLSNQENTKAEIRSRDKNYVNYILKESMRLYPVAPFLTRILPTESVLGSYKLIAGLYLVVKMLNISIEMFCRKHISSVHTIRKYSAICGNYYKDVNNVTPIIASIYTSGRDENNFSEAEKFLPYRWDRNDPRKKKLQNHTSFASLPFALGARSCIGKKLAILQITELISQIVDNFEFKCLNKTEIKANTSQVLVPSTDIKLEFSRFESASKDRSI</sequence>
<dbReference type="PRINTS" id="PR00385">
    <property type="entry name" value="P450"/>
</dbReference>
<evidence type="ECO:0000256" key="6">
    <source>
        <dbReference type="ARBA" id="ARBA00023004"/>
    </source>
</evidence>
<keyword evidence="10" id="KW-1185">Reference proteome</keyword>
<dbReference type="GO" id="GO:0020037">
    <property type="term" value="F:heme binding"/>
    <property type="evidence" value="ECO:0007669"/>
    <property type="project" value="InterPro"/>
</dbReference>
<evidence type="ECO:0000256" key="7">
    <source>
        <dbReference type="ARBA" id="ARBA00023033"/>
    </source>
</evidence>
<comment type="caution">
    <text evidence="9">The sequence shown here is derived from an EMBL/GenBank/DDBJ whole genome shotgun (WGS) entry which is preliminary data.</text>
</comment>
<evidence type="ECO:0000256" key="4">
    <source>
        <dbReference type="ARBA" id="ARBA00022723"/>
    </source>
</evidence>
<keyword evidence="4 8" id="KW-0479">Metal-binding</keyword>
<feature type="binding site" description="axial binding residue" evidence="8">
    <location>
        <position position="475"/>
    </location>
    <ligand>
        <name>heme</name>
        <dbReference type="ChEBI" id="CHEBI:30413"/>
    </ligand>
    <ligandPart>
        <name>Fe</name>
        <dbReference type="ChEBI" id="CHEBI:18248"/>
    </ligandPart>
</feature>
<dbReference type="GO" id="GO:0034650">
    <property type="term" value="P:cortisol metabolic process"/>
    <property type="evidence" value="ECO:0007669"/>
    <property type="project" value="TreeGrafter"/>
</dbReference>
<dbReference type="InterPro" id="IPR036396">
    <property type="entry name" value="Cyt_P450_sf"/>
</dbReference>
<dbReference type="InterPro" id="IPR002401">
    <property type="entry name" value="Cyt_P450_E_grp-I"/>
</dbReference>
<dbReference type="InterPro" id="IPR001128">
    <property type="entry name" value="Cyt_P450"/>
</dbReference>
<dbReference type="GO" id="GO:0005506">
    <property type="term" value="F:iron ion binding"/>
    <property type="evidence" value="ECO:0007669"/>
    <property type="project" value="InterPro"/>
</dbReference>
<gene>
    <name evidence="9" type="ORF">APLA_LOCUS17979</name>
</gene>
<evidence type="ECO:0008006" key="11">
    <source>
        <dbReference type="Google" id="ProtNLM"/>
    </source>
</evidence>
<evidence type="ECO:0000256" key="1">
    <source>
        <dbReference type="ARBA" id="ARBA00001971"/>
    </source>
</evidence>
<accession>A0A8S1BP41</accession>
<protein>
    <recommendedName>
        <fullName evidence="11">Cytochrome P450</fullName>
    </recommendedName>
</protein>
<dbReference type="PANTHER" id="PTHR24279:SF125">
    <property type="entry name" value="CYTOCHROME P450 FAMILY 24 SUBFAMILY A MEMBER 1"/>
    <property type="match status" value="1"/>
</dbReference>
<proteinExistence type="inferred from homology"/>
<dbReference type="GO" id="GO:0004497">
    <property type="term" value="F:monooxygenase activity"/>
    <property type="evidence" value="ECO:0007669"/>
    <property type="project" value="UniProtKB-KW"/>
</dbReference>
<dbReference type="PANTHER" id="PTHR24279">
    <property type="entry name" value="CYTOCHROME P450"/>
    <property type="match status" value="1"/>
</dbReference>
<dbReference type="GO" id="GO:0006704">
    <property type="term" value="P:glucocorticoid biosynthetic process"/>
    <property type="evidence" value="ECO:0007669"/>
    <property type="project" value="TreeGrafter"/>
</dbReference>
<evidence type="ECO:0000256" key="8">
    <source>
        <dbReference type="PIRSR" id="PIRSR602401-1"/>
    </source>
</evidence>
<dbReference type="Proteomes" id="UP000494106">
    <property type="component" value="Unassembled WGS sequence"/>
</dbReference>
<name>A0A8S1BP41_ARCPL</name>
<dbReference type="AlphaFoldDB" id="A0A8S1BP41"/>
<dbReference type="GO" id="GO:0016705">
    <property type="term" value="F:oxidoreductase activity, acting on paired donors, with incorporation or reduction of molecular oxygen"/>
    <property type="evidence" value="ECO:0007669"/>
    <property type="project" value="InterPro"/>
</dbReference>
<reference evidence="9 10" key="1">
    <citation type="submission" date="2020-04" db="EMBL/GenBank/DDBJ databases">
        <authorList>
            <person name="Wallbank WR R."/>
            <person name="Pardo Diaz C."/>
            <person name="Kozak K."/>
            <person name="Martin S."/>
            <person name="Jiggins C."/>
            <person name="Moest M."/>
            <person name="Warren A I."/>
            <person name="Byers J.R.P. K."/>
            <person name="Montejo-Kovacevich G."/>
            <person name="Yen C E."/>
        </authorList>
    </citation>
    <scope>NUCLEOTIDE SEQUENCE [LARGE SCALE GENOMIC DNA]</scope>
</reference>
<keyword evidence="7" id="KW-0503">Monooxygenase</keyword>
<dbReference type="EMBL" id="CADEBC010000858">
    <property type="protein sequence ID" value="CAB3261566.1"/>
    <property type="molecule type" value="Genomic_DNA"/>
</dbReference>
<comment type="cofactor">
    <cofactor evidence="1 8">
        <name>heme</name>
        <dbReference type="ChEBI" id="CHEBI:30413"/>
    </cofactor>
</comment>
<dbReference type="PRINTS" id="PR00463">
    <property type="entry name" value="EP450I"/>
</dbReference>
<dbReference type="GO" id="GO:0006700">
    <property type="term" value="P:C21-steroid hormone biosynthetic process"/>
    <property type="evidence" value="ECO:0007669"/>
    <property type="project" value="TreeGrafter"/>
</dbReference>
<evidence type="ECO:0000256" key="3">
    <source>
        <dbReference type="ARBA" id="ARBA00022617"/>
    </source>
</evidence>
<dbReference type="InterPro" id="IPR050479">
    <property type="entry name" value="CYP11_CYP27_families"/>
</dbReference>
<evidence type="ECO:0000313" key="10">
    <source>
        <dbReference type="Proteomes" id="UP000494106"/>
    </source>
</evidence>
<keyword evidence="6 8" id="KW-0408">Iron</keyword>
<organism evidence="9 10">
    <name type="scientific">Arctia plantaginis</name>
    <name type="common">Wood tiger moth</name>
    <name type="synonym">Phalaena plantaginis</name>
    <dbReference type="NCBI Taxonomy" id="874455"/>
    <lineage>
        <taxon>Eukaryota</taxon>
        <taxon>Metazoa</taxon>
        <taxon>Ecdysozoa</taxon>
        <taxon>Arthropoda</taxon>
        <taxon>Hexapoda</taxon>
        <taxon>Insecta</taxon>
        <taxon>Pterygota</taxon>
        <taxon>Neoptera</taxon>
        <taxon>Endopterygota</taxon>
        <taxon>Lepidoptera</taxon>
        <taxon>Glossata</taxon>
        <taxon>Ditrysia</taxon>
        <taxon>Noctuoidea</taxon>
        <taxon>Erebidae</taxon>
        <taxon>Arctiinae</taxon>
        <taxon>Arctia</taxon>
    </lineage>
</organism>
<dbReference type="Gene3D" id="1.10.630.10">
    <property type="entry name" value="Cytochrome P450"/>
    <property type="match status" value="1"/>
</dbReference>
<dbReference type="GO" id="GO:0005743">
    <property type="term" value="C:mitochondrial inner membrane"/>
    <property type="evidence" value="ECO:0007669"/>
    <property type="project" value="TreeGrafter"/>
</dbReference>
<evidence type="ECO:0000313" key="9">
    <source>
        <dbReference type="EMBL" id="CAB3261566.1"/>
    </source>
</evidence>
<evidence type="ECO:0000256" key="2">
    <source>
        <dbReference type="ARBA" id="ARBA00010617"/>
    </source>
</evidence>
<dbReference type="SUPFAM" id="SSF48264">
    <property type="entry name" value="Cytochrome P450"/>
    <property type="match status" value="1"/>
</dbReference>
<keyword evidence="3 8" id="KW-0349">Heme</keyword>
<evidence type="ECO:0000256" key="5">
    <source>
        <dbReference type="ARBA" id="ARBA00023002"/>
    </source>
</evidence>
<dbReference type="GO" id="GO:0071375">
    <property type="term" value="P:cellular response to peptide hormone stimulus"/>
    <property type="evidence" value="ECO:0007669"/>
    <property type="project" value="TreeGrafter"/>
</dbReference>
<dbReference type="GO" id="GO:0008203">
    <property type="term" value="P:cholesterol metabolic process"/>
    <property type="evidence" value="ECO:0007669"/>
    <property type="project" value="TreeGrafter"/>
</dbReference>
<dbReference type="OrthoDB" id="3945418at2759"/>